<keyword evidence="1" id="KW-0472">Membrane</keyword>
<keyword evidence="2" id="KW-0732">Signal</keyword>
<feature type="transmembrane region" description="Helical" evidence="1">
    <location>
        <begin position="735"/>
        <end position="756"/>
    </location>
</feature>
<keyword evidence="1" id="KW-0812">Transmembrane</keyword>
<evidence type="ECO:0000259" key="3">
    <source>
        <dbReference type="Pfam" id="PF03572"/>
    </source>
</evidence>
<protein>
    <recommendedName>
        <fullName evidence="3">Tail specific protease domain-containing protein</fullName>
    </recommendedName>
</protein>
<dbReference type="InterPro" id="IPR005151">
    <property type="entry name" value="Tail-specific_protease"/>
</dbReference>
<dbReference type="InterPro" id="IPR029045">
    <property type="entry name" value="ClpP/crotonase-like_dom_sf"/>
</dbReference>
<evidence type="ECO:0000256" key="2">
    <source>
        <dbReference type="SAM" id="SignalP"/>
    </source>
</evidence>
<accession>A0ABQ9WWT9</accession>
<feature type="domain" description="Tail specific protease" evidence="3">
    <location>
        <begin position="344"/>
        <end position="405"/>
    </location>
</feature>
<dbReference type="EMBL" id="JARBJD010000320">
    <property type="protein sequence ID" value="KAK2943964.1"/>
    <property type="molecule type" value="Genomic_DNA"/>
</dbReference>
<dbReference type="Gene3D" id="3.90.226.10">
    <property type="entry name" value="2-enoyl-CoA Hydratase, Chain A, domain 1"/>
    <property type="match status" value="1"/>
</dbReference>
<evidence type="ECO:0000313" key="5">
    <source>
        <dbReference type="Proteomes" id="UP001281761"/>
    </source>
</evidence>
<feature type="signal peptide" evidence="2">
    <location>
        <begin position="1"/>
        <end position="18"/>
    </location>
</feature>
<proteinExistence type="predicted"/>
<keyword evidence="5" id="KW-1185">Reference proteome</keyword>
<dbReference type="Pfam" id="PF03572">
    <property type="entry name" value="Peptidase_S41"/>
    <property type="match status" value="1"/>
</dbReference>
<dbReference type="InterPro" id="IPR052766">
    <property type="entry name" value="S41A_metabolite_peptidase"/>
</dbReference>
<dbReference type="SUPFAM" id="SSF52096">
    <property type="entry name" value="ClpP/crotonase"/>
    <property type="match status" value="1"/>
</dbReference>
<comment type="caution">
    <text evidence="4">The sequence shown here is derived from an EMBL/GenBank/DDBJ whole genome shotgun (WGS) entry which is preliminary data.</text>
</comment>
<feature type="chain" id="PRO_5046657800" description="Tail specific protease domain-containing protein" evidence="2">
    <location>
        <begin position="19"/>
        <end position="778"/>
    </location>
</feature>
<reference evidence="4 5" key="1">
    <citation type="journal article" date="2022" name="bioRxiv">
        <title>Genomics of Preaxostyla Flagellates Illuminates Evolutionary Transitions and the Path Towards Mitochondrial Loss.</title>
        <authorList>
            <person name="Novak L.V.F."/>
            <person name="Treitli S.C."/>
            <person name="Pyrih J."/>
            <person name="Halakuc P."/>
            <person name="Pipaliya S.V."/>
            <person name="Vacek V."/>
            <person name="Brzon O."/>
            <person name="Soukal P."/>
            <person name="Eme L."/>
            <person name="Dacks J.B."/>
            <person name="Karnkowska A."/>
            <person name="Elias M."/>
            <person name="Hampl V."/>
        </authorList>
    </citation>
    <scope>NUCLEOTIDE SEQUENCE [LARGE SCALE GENOMIC DNA]</scope>
    <source>
        <strain evidence="4">NAU3</strain>
        <tissue evidence="4">Gut</tissue>
    </source>
</reference>
<gene>
    <name evidence="4" type="ORF">BLNAU_21110</name>
</gene>
<dbReference type="PANTHER" id="PTHR37049">
    <property type="entry name" value="PEPTIDASE S41 FAMILY PROTEIN"/>
    <property type="match status" value="1"/>
</dbReference>
<organism evidence="4 5">
    <name type="scientific">Blattamonas nauphoetae</name>
    <dbReference type="NCBI Taxonomy" id="2049346"/>
    <lineage>
        <taxon>Eukaryota</taxon>
        <taxon>Metamonada</taxon>
        <taxon>Preaxostyla</taxon>
        <taxon>Oxymonadida</taxon>
        <taxon>Blattamonas</taxon>
    </lineage>
</organism>
<dbReference type="Proteomes" id="UP001281761">
    <property type="component" value="Unassembled WGS sequence"/>
</dbReference>
<dbReference type="PANTHER" id="PTHR37049:SF4">
    <property type="entry name" value="RHODANESE DOMAIN-CONTAINING PROTEIN"/>
    <property type="match status" value="1"/>
</dbReference>
<name>A0ABQ9WWT9_9EUKA</name>
<sequence>MFSSCFVIWALLIPSGYSECTFTTEKVYDWQQARDCIHSVKLDVENNEATRLKQTIDELLDNNVFIDRMHSLPAPFEHLSSDIRKKVSEVPTEGWNSAEEFYAEIAKIFVDIKDAHSVFVKPCSNPFTFVLPFGLSAVYDEEKKYIKISFGDLPASYKKVTDHYLALGGEDLRGVQIAGMIPDQDGLFGDPAKALRKWANDNLYVSKLEPSMFNSALKSDFVARRAHLNPIPNKEERFQITKDNITVTEISLPFYAVVNKDIESMEKLCPIVPQTKQSNSIQEAKEILKISPTKRLVDDVSHFEPTSPSPSQPQNSNEWVTEFESKYINCYSTTMDIEGSSKPVGILRIPVFAPESTEMKLFVDGLTAGMDKLASRNVQYLVVDVRGNGGGYVTLGLRTLQYITGDLFPIMGEYHIRHSAHHDLLYNAGLISNISHRPFLQPSTSSPKLESTWYTDSDIYTFNSTTGSRFQAKYSQRYSMEICDDERQWEKLYRVLKKGAKKTFDAHHLLFVTDGLCGSTCACFLKRAQEARKGRIFFVGTPPAETDGVDLDVAYDVASFAGGSVLDSDFLFAFSALFPHPTDKKKPNLIPSSFPRTGSRLRWAFEEIFSLSHDTRDEVLEFKVNEPDHKLPVFPSTDDYQEAGYTRLLSAMSKKLTGVECEPWEVLPNAECKADTEHHSILGNPCTIEGKWDTQTCVHAKCEPGFYDSSLVGPAPKCVAIPKIYEESSMTFRLIPLWVILGFLALSALIVVFYFIHRTNKKNKMKYQTINDNSKAEL</sequence>
<evidence type="ECO:0000313" key="4">
    <source>
        <dbReference type="EMBL" id="KAK2943964.1"/>
    </source>
</evidence>
<keyword evidence="1" id="KW-1133">Transmembrane helix</keyword>
<evidence type="ECO:0000256" key="1">
    <source>
        <dbReference type="SAM" id="Phobius"/>
    </source>
</evidence>